<name>A0A9X0ALH1_9HELO</name>
<dbReference type="Proteomes" id="UP001152300">
    <property type="component" value="Unassembled WGS sequence"/>
</dbReference>
<dbReference type="EMBL" id="JAPEIS010000007">
    <property type="protein sequence ID" value="KAJ8064493.1"/>
    <property type="molecule type" value="Genomic_DNA"/>
</dbReference>
<accession>A0A9X0ALH1</accession>
<protein>
    <submittedName>
        <fullName evidence="1">Uncharacterized protein</fullName>
    </submittedName>
</protein>
<sequence length="67" mass="7398">MFIARVLASLAMFDTGMPKFKLNLDSIESQRIKPTYSSYDTAWSSAPAFVTWVAKPSLVTSAGWHNG</sequence>
<reference evidence="1" key="1">
    <citation type="submission" date="2022-11" db="EMBL/GenBank/DDBJ databases">
        <title>Genome Resource of Sclerotinia nivalis Strain SnTB1, a Plant Pathogen Isolated from American Ginseng.</title>
        <authorList>
            <person name="Fan S."/>
        </authorList>
    </citation>
    <scope>NUCLEOTIDE SEQUENCE</scope>
    <source>
        <strain evidence="1">SnTB1</strain>
    </source>
</reference>
<gene>
    <name evidence="1" type="ORF">OCU04_006826</name>
</gene>
<proteinExistence type="predicted"/>
<evidence type="ECO:0000313" key="2">
    <source>
        <dbReference type="Proteomes" id="UP001152300"/>
    </source>
</evidence>
<comment type="caution">
    <text evidence="1">The sequence shown here is derived from an EMBL/GenBank/DDBJ whole genome shotgun (WGS) entry which is preliminary data.</text>
</comment>
<keyword evidence="2" id="KW-1185">Reference proteome</keyword>
<dbReference type="AlphaFoldDB" id="A0A9X0ALH1"/>
<organism evidence="1 2">
    <name type="scientific">Sclerotinia nivalis</name>
    <dbReference type="NCBI Taxonomy" id="352851"/>
    <lineage>
        <taxon>Eukaryota</taxon>
        <taxon>Fungi</taxon>
        <taxon>Dikarya</taxon>
        <taxon>Ascomycota</taxon>
        <taxon>Pezizomycotina</taxon>
        <taxon>Leotiomycetes</taxon>
        <taxon>Helotiales</taxon>
        <taxon>Sclerotiniaceae</taxon>
        <taxon>Sclerotinia</taxon>
    </lineage>
</organism>
<evidence type="ECO:0000313" key="1">
    <source>
        <dbReference type="EMBL" id="KAJ8064493.1"/>
    </source>
</evidence>